<keyword evidence="6" id="KW-0238">DNA-binding</keyword>
<dbReference type="PANTHER" id="PTHR16515:SF49">
    <property type="entry name" value="GASTRULA ZINC FINGER PROTEIN XLCGF49.1-LIKE-RELATED"/>
    <property type="match status" value="1"/>
</dbReference>
<feature type="domain" description="C2H2-type" evidence="10">
    <location>
        <begin position="21"/>
        <end position="48"/>
    </location>
</feature>
<dbReference type="GO" id="GO:0010468">
    <property type="term" value="P:regulation of gene expression"/>
    <property type="evidence" value="ECO:0007669"/>
    <property type="project" value="TreeGrafter"/>
</dbReference>
<feature type="compositionally biased region" description="Basic and acidic residues" evidence="9">
    <location>
        <begin position="115"/>
        <end position="126"/>
    </location>
</feature>
<dbReference type="GO" id="GO:0005634">
    <property type="term" value="C:nucleus"/>
    <property type="evidence" value="ECO:0007669"/>
    <property type="project" value="UniProtKB-SubCell"/>
</dbReference>
<reference evidence="11" key="1">
    <citation type="submission" date="2016-07" db="EMBL/GenBank/DDBJ databases">
        <authorList>
            <person name="Bretaudeau A."/>
        </authorList>
    </citation>
    <scope>NUCLEOTIDE SEQUENCE</scope>
    <source>
        <strain evidence="11">Rice</strain>
        <tissue evidence="11">Whole body</tissue>
    </source>
</reference>
<dbReference type="InterPro" id="IPR050331">
    <property type="entry name" value="Zinc_finger"/>
</dbReference>
<dbReference type="PANTHER" id="PTHR16515">
    <property type="entry name" value="PR DOMAIN ZINC FINGER PROTEIN"/>
    <property type="match status" value="1"/>
</dbReference>
<dbReference type="EMBL" id="ODYU01002887">
    <property type="protein sequence ID" value="SOQ40937.1"/>
    <property type="molecule type" value="Genomic_DNA"/>
</dbReference>
<keyword evidence="4 8" id="KW-0863">Zinc-finger</keyword>
<feature type="compositionally biased region" description="Basic residues" evidence="9">
    <location>
        <begin position="103"/>
        <end position="114"/>
    </location>
</feature>
<dbReference type="InterPro" id="IPR036236">
    <property type="entry name" value="Znf_C2H2_sf"/>
</dbReference>
<evidence type="ECO:0000256" key="3">
    <source>
        <dbReference type="ARBA" id="ARBA00022737"/>
    </source>
</evidence>
<dbReference type="GO" id="GO:0008270">
    <property type="term" value="F:zinc ion binding"/>
    <property type="evidence" value="ECO:0007669"/>
    <property type="project" value="UniProtKB-KW"/>
</dbReference>
<feature type="domain" description="C2H2-type" evidence="10">
    <location>
        <begin position="78"/>
        <end position="101"/>
    </location>
</feature>
<proteinExistence type="predicted"/>
<dbReference type="FunFam" id="3.30.160.60:FF:001049">
    <property type="entry name" value="zinc finger protein 319"/>
    <property type="match status" value="1"/>
</dbReference>
<dbReference type="InterPro" id="IPR013087">
    <property type="entry name" value="Znf_C2H2_type"/>
</dbReference>
<feature type="domain" description="C2H2-type" evidence="10">
    <location>
        <begin position="50"/>
        <end position="77"/>
    </location>
</feature>
<keyword evidence="5" id="KW-0862">Zinc</keyword>
<evidence type="ECO:0000256" key="2">
    <source>
        <dbReference type="ARBA" id="ARBA00022723"/>
    </source>
</evidence>
<name>A0A2H1VJD2_SPOFR</name>
<keyword evidence="7" id="KW-0539">Nucleus</keyword>
<dbReference type="PROSITE" id="PS50157">
    <property type="entry name" value="ZINC_FINGER_C2H2_2"/>
    <property type="match status" value="3"/>
</dbReference>
<dbReference type="FunFam" id="3.30.160.60:FF:000275">
    <property type="entry name" value="zinc finger protein 90 homolog"/>
    <property type="match status" value="1"/>
</dbReference>
<evidence type="ECO:0000256" key="8">
    <source>
        <dbReference type="PROSITE-ProRule" id="PRU00042"/>
    </source>
</evidence>
<evidence type="ECO:0000313" key="11">
    <source>
        <dbReference type="EMBL" id="SOQ40937.1"/>
    </source>
</evidence>
<dbReference type="SMART" id="SM00355">
    <property type="entry name" value="ZnF_C2H2"/>
    <property type="match status" value="3"/>
</dbReference>
<evidence type="ECO:0000256" key="4">
    <source>
        <dbReference type="ARBA" id="ARBA00022771"/>
    </source>
</evidence>
<dbReference type="SUPFAM" id="SSF57667">
    <property type="entry name" value="beta-beta-alpha zinc fingers"/>
    <property type="match status" value="2"/>
</dbReference>
<evidence type="ECO:0000256" key="1">
    <source>
        <dbReference type="ARBA" id="ARBA00004123"/>
    </source>
</evidence>
<evidence type="ECO:0000256" key="5">
    <source>
        <dbReference type="ARBA" id="ARBA00022833"/>
    </source>
</evidence>
<dbReference type="Gene3D" id="3.30.160.60">
    <property type="entry name" value="Classic Zinc Finger"/>
    <property type="match status" value="3"/>
</dbReference>
<feature type="region of interest" description="Disordered" evidence="9">
    <location>
        <begin position="103"/>
        <end position="141"/>
    </location>
</feature>
<sequence length="141" mass="16474">MFAHKVSLENHTRVHTGQKQFQCDVCSKRFSVKFTLIEHIKHHDSNYQPIECKLCGKQFAYKNNMMRHLRIHTGEKPFKCGVCEKAFMAKCDLQAHVKHVHLNVPRPKRVRQRAKKSDASLKDRSQKTPRKQLVTKGKLKA</sequence>
<gene>
    <name evidence="11" type="ORF">SFRICE_024432</name>
</gene>
<evidence type="ECO:0000259" key="10">
    <source>
        <dbReference type="PROSITE" id="PS50157"/>
    </source>
</evidence>
<keyword evidence="3" id="KW-0677">Repeat</keyword>
<accession>A0A2H1VJD2</accession>
<protein>
    <submittedName>
        <fullName evidence="11">SFRICE_024432</fullName>
    </submittedName>
</protein>
<dbReference type="AlphaFoldDB" id="A0A2H1VJD2"/>
<dbReference type="Pfam" id="PF00096">
    <property type="entry name" value="zf-C2H2"/>
    <property type="match status" value="2"/>
</dbReference>
<evidence type="ECO:0000256" key="9">
    <source>
        <dbReference type="SAM" id="MobiDB-lite"/>
    </source>
</evidence>
<evidence type="ECO:0000256" key="6">
    <source>
        <dbReference type="ARBA" id="ARBA00023125"/>
    </source>
</evidence>
<dbReference type="PROSITE" id="PS00028">
    <property type="entry name" value="ZINC_FINGER_C2H2_1"/>
    <property type="match status" value="3"/>
</dbReference>
<keyword evidence="2" id="KW-0479">Metal-binding</keyword>
<dbReference type="GO" id="GO:0003677">
    <property type="term" value="F:DNA binding"/>
    <property type="evidence" value="ECO:0007669"/>
    <property type="project" value="UniProtKB-KW"/>
</dbReference>
<organism evidence="11">
    <name type="scientific">Spodoptera frugiperda</name>
    <name type="common">Fall armyworm</name>
    <dbReference type="NCBI Taxonomy" id="7108"/>
    <lineage>
        <taxon>Eukaryota</taxon>
        <taxon>Metazoa</taxon>
        <taxon>Ecdysozoa</taxon>
        <taxon>Arthropoda</taxon>
        <taxon>Hexapoda</taxon>
        <taxon>Insecta</taxon>
        <taxon>Pterygota</taxon>
        <taxon>Neoptera</taxon>
        <taxon>Endopterygota</taxon>
        <taxon>Lepidoptera</taxon>
        <taxon>Glossata</taxon>
        <taxon>Ditrysia</taxon>
        <taxon>Noctuoidea</taxon>
        <taxon>Noctuidae</taxon>
        <taxon>Amphipyrinae</taxon>
        <taxon>Spodoptera</taxon>
    </lineage>
</organism>
<evidence type="ECO:0000256" key="7">
    <source>
        <dbReference type="ARBA" id="ARBA00023242"/>
    </source>
</evidence>
<comment type="subcellular location">
    <subcellularLocation>
        <location evidence="1">Nucleus</location>
    </subcellularLocation>
</comment>
<dbReference type="FunFam" id="3.30.160.60:FF:000100">
    <property type="entry name" value="Zinc finger 45-like"/>
    <property type="match status" value="1"/>
</dbReference>